<keyword evidence="2" id="KW-1185">Reference proteome</keyword>
<accession>A0A0P7HEW6</accession>
<dbReference type="EMBL" id="LGUC01000001">
    <property type="protein sequence ID" value="KPN32252.1"/>
    <property type="molecule type" value="Genomic_DNA"/>
</dbReference>
<protein>
    <submittedName>
        <fullName evidence="1">Uncharacterized protein</fullName>
    </submittedName>
</protein>
<reference evidence="2" key="1">
    <citation type="submission" date="2013-11" db="EMBL/GenBank/DDBJ databases">
        <authorList>
            <person name="Hoang H.T."/>
            <person name="Killian M.L."/>
            <person name="Madson D.M."/>
            <person name="Arruda P.H.E."/>
            <person name="Sun D."/>
            <person name="Schwartz K.J."/>
            <person name="Yoon K."/>
        </authorList>
    </citation>
    <scope>NUCLEOTIDE SEQUENCE [LARGE SCALE GENOMIC DNA]</scope>
    <source>
        <strain evidence="2">CDK2</strain>
    </source>
</reference>
<dbReference type="STRING" id="699431.SY89_03020"/>
<dbReference type="RefSeq" id="WP_144427224.1">
    <property type="nucleotide sequence ID" value="NZ_LGUC01000001.1"/>
</dbReference>
<dbReference type="Proteomes" id="UP000050535">
    <property type="component" value="Unassembled WGS sequence"/>
</dbReference>
<comment type="caution">
    <text evidence="1">The sequence shown here is derived from an EMBL/GenBank/DDBJ whole genome shotgun (WGS) entry which is preliminary data.</text>
</comment>
<gene>
    <name evidence="1" type="ORF">SY89_03020</name>
</gene>
<evidence type="ECO:0000313" key="1">
    <source>
        <dbReference type="EMBL" id="KPN32252.1"/>
    </source>
</evidence>
<proteinExistence type="predicted"/>
<sequence>MPNSPTMYDHYQQTEGEATGTVFRVVGIGGVDGRAAAAEGAQSDKAAEVTLLRLTDGTGNREATGELRHVSRERLDRAFTPASDPSPRFELPDYLAGLLLLAGVALAVHPAGDRLGGAILAVGGAYLLWRRH</sequence>
<dbReference type="AlphaFoldDB" id="A0A0P7HEW6"/>
<organism evidence="1 2">
    <name type="scientific">Halolamina pelagica</name>
    <dbReference type="NCBI Taxonomy" id="699431"/>
    <lineage>
        <taxon>Archaea</taxon>
        <taxon>Methanobacteriati</taxon>
        <taxon>Methanobacteriota</taxon>
        <taxon>Stenosarchaea group</taxon>
        <taxon>Halobacteria</taxon>
        <taxon>Halobacteriales</taxon>
        <taxon>Haloferacaceae</taxon>
    </lineage>
</organism>
<evidence type="ECO:0000313" key="2">
    <source>
        <dbReference type="Proteomes" id="UP000050535"/>
    </source>
</evidence>
<dbReference type="OrthoDB" id="313241at2157"/>
<name>A0A0P7HEW6_9EURY</name>